<proteinExistence type="predicted"/>
<dbReference type="Proteomes" id="UP000593578">
    <property type="component" value="Unassembled WGS sequence"/>
</dbReference>
<reference evidence="1 2" key="1">
    <citation type="journal article" date="2019" name="Genome Biol. Evol.">
        <title>Insights into the evolution of the New World diploid cottons (Gossypium, subgenus Houzingenia) based on genome sequencing.</title>
        <authorList>
            <person name="Grover C.E."/>
            <person name="Arick M.A. 2nd"/>
            <person name="Thrash A."/>
            <person name="Conover J.L."/>
            <person name="Sanders W.S."/>
            <person name="Peterson D.G."/>
            <person name="Frelichowski J.E."/>
            <person name="Scheffler J.A."/>
            <person name="Scheffler B.E."/>
            <person name="Wendel J.F."/>
        </authorList>
    </citation>
    <scope>NUCLEOTIDE SEQUENCE [LARGE SCALE GENOMIC DNA]</scope>
    <source>
        <strain evidence="1">8</strain>
        <tissue evidence="1">Leaf</tissue>
    </source>
</reference>
<evidence type="ECO:0000313" key="1">
    <source>
        <dbReference type="EMBL" id="MBA0600306.1"/>
    </source>
</evidence>
<name>A0A7J8QGC4_GOSRA</name>
<dbReference type="EMBL" id="JABEZZ010000011">
    <property type="protein sequence ID" value="MBA0600306.1"/>
    <property type="molecule type" value="Genomic_DNA"/>
</dbReference>
<protein>
    <submittedName>
        <fullName evidence="1">Uncharacterized protein</fullName>
    </submittedName>
</protein>
<sequence length="42" mass="4745">MAENEGVRAMKLQKTMIRSCRAQEDSPKAAIQFDAAFDRRSS</sequence>
<accession>A0A7J8QGC4</accession>
<comment type="caution">
    <text evidence="1">The sequence shown here is derived from an EMBL/GenBank/DDBJ whole genome shotgun (WGS) entry which is preliminary data.</text>
</comment>
<organism evidence="1 2">
    <name type="scientific">Gossypium raimondii</name>
    <name type="common">Peruvian cotton</name>
    <name type="synonym">Gossypium klotzschianum subsp. raimondii</name>
    <dbReference type="NCBI Taxonomy" id="29730"/>
    <lineage>
        <taxon>Eukaryota</taxon>
        <taxon>Viridiplantae</taxon>
        <taxon>Streptophyta</taxon>
        <taxon>Embryophyta</taxon>
        <taxon>Tracheophyta</taxon>
        <taxon>Spermatophyta</taxon>
        <taxon>Magnoliopsida</taxon>
        <taxon>eudicotyledons</taxon>
        <taxon>Gunneridae</taxon>
        <taxon>Pentapetalae</taxon>
        <taxon>rosids</taxon>
        <taxon>malvids</taxon>
        <taxon>Malvales</taxon>
        <taxon>Malvaceae</taxon>
        <taxon>Malvoideae</taxon>
        <taxon>Gossypium</taxon>
    </lineage>
</organism>
<gene>
    <name evidence="1" type="ORF">Gorai_006498</name>
</gene>
<dbReference type="AlphaFoldDB" id="A0A7J8QGC4"/>
<evidence type="ECO:0000313" key="2">
    <source>
        <dbReference type="Proteomes" id="UP000593578"/>
    </source>
</evidence>